<keyword evidence="2" id="KW-1133">Transmembrane helix</keyword>
<dbReference type="AlphaFoldDB" id="A0A2W6HVM9"/>
<evidence type="ECO:0000313" key="3">
    <source>
        <dbReference type="EMBL" id="PZS87183.1"/>
    </source>
</evidence>
<feature type="transmembrane region" description="Helical" evidence="2">
    <location>
        <begin position="35"/>
        <end position="55"/>
    </location>
</feature>
<comment type="caution">
    <text evidence="3">The sequence shown here is derived from an EMBL/GenBank/DDBJ whole genome shotgun (WGS) entry which is preliminary data.</text>
</comment>
<feature type="region of interest" description="Disordered" evidence="1">
    <location>
        <begin position="290"/>
        <end position="309"/>
    </location>
</feature>
<feature type="transmembrane region" description="Helical" evidence="2">
    <location>
        <begin position="223"/>
        <end position="251"/>
    </location>
</feature>
<proteinExistence type="predicted"/>
<dbReference type="PANTHER" id="PTHR43471:SF1">
    <property type="entry name" value="ABC TRANSPORTER PERMEASE PROTEIN NOSY-RELATED"/>
    <property type="match status" value="1"/>
</dbReference>
<keyword evidence="2" id="KW-0812">Transmembrane</keyword>
<dbReference type="Pfam" id="PF12040">
    <property type="entry name" value="DUF3526"/>
    <property type="match status" value="1"/>
</dbReference>
<organism evidence="3 4">
    <name type="scientific">Stenotrophomonas maltophilia</name>
    <name type="common">Pseudomonas maltophilia</name>
    <name type="synonym">Xanthomonas maltophilia</name>
    <dbReference type="NCBI Taxonomy" id="40324"/>
    <lineage>
        <taxon>Bacteria</taxon>
        <taxon>Pseudomonadati</taxon>
        <taxon>Pseudomonadota</taxon>
        <taxon>Gammaproteobacteria</taxon>
        <taxon>Lysobacterales</taxon>
        <taxon>Lysobacteraceae</taxon>
        <taxon>Stenotrophomonas</taxon>
        <taxon>Stenotrophomonas maltophilia group</taxon>
    </lineage>
</organism>
<evidence type="ECO:0000256" key="2">
    <source>
        <dbReference type="SAM" id="Phobius"/>
    </source>
</evidence>
<dbReference type="Proteomes" id="UP000249614">
    <property type="component" value="Unassembled WGS sequence"/>
</dbReference>
<evidence type="ECO:0000256" key="1">
    <source>
        <dbReference type="SAM" id="MobiDB-lite"/>
    </source>
</evidence>
<keyword evidence="2" id="KW-0472">Membrane</keyword>
<dbReference type="RefSeq" id="WP_106548468.1">
    <property type="nucleotide sequence ID" value="NZ_LXXM01000237.1"/>
</dbReference>
<protein>
    <recommendedName>
        <fullName evidence="5">DUF3526 domain-containing protein</fullName>
    </recommendedName>
</protein>
<dbReference type="EMBL" id="LXXM01000237">
    <property type="protein sequence ID" value="PZS87183.1"/>
    <property type="molecule type" value="Genomic_DNA"/>
</dbReference>
<feature type="transmembrane region" description="Helical" evidence="2">
    <location>
        <begin position="258"/>
        <end position="276"/>
    </location>
</feature>
<feature type="transmembrane region" description="Helical" evidence="2">
    <location>
        <begin position="451"/>
        <end position="478"/>
    </location>
</feature>
<feature type="transmembrane region" description="Helical" evidence="2">
    <location>
        <begin position="185"/>
        <end position="211"/>
    </location>
</feature>
<feature type="transmembrane region" description="Helical" evidence="2">
    <location>
        <begin position="144"/>
        <end position="164"/>
    </location>
</feature>
<sequence>MRAHSPAPSRPTLAIQQAFAVASTQLTLMWRERRVLWLAVALLLIAGASVLSGAARMTLQAQERQAVSEEEARLWDSQGTIDPHSAAHVGRAIPAPVRPLAALDPGLTDFLGTSVFIEGHAQNPARHRAVDAGTALSRFQGFSAAWALQVVAPLLIILAGFASLSGDVARETLRQELGTGASAGVLISGRLIALAAASLLLVMAMLLISLPGLSIQYGGAADIAALLALAAAYVLYLLVFCAFTVGVSALAGSARTSLVVLLGFWVVSTLLVPRVAPAVAESLHPTPSAPSFRAGVTEEAENGADGHDPADKRLDALRTALMARYRVDSVDDLPVNFRGVALEFAEANSTRVYNRHFDNLHATYQQQDATQRLFAIASPTLALQSWSRGFAGTDFRAHLAFLRGVEDYRYRLIQALNQEVKLHKAPGGGKHLADIAGITRPVQYQAPRQSLAGIAAIQGVNLAILLAWLVLGLMAVVISSRQLGRSP</sequence>
<dbReference type="InterPro" id="IPR021913">
    <property type="entry name" value="DUF3526"/>
</dbReference>
<accession>A0A2W6HVM9</accession>
<evidence type="ECO:0000313" key="4">
    <source>
        <dbReference type="Proteomes" id="UP000249614"/>
    </source>
</evidence>
<reference evidence="3 4" key="1">
    <citation type="submission" date="2016-05" db="EMBL/GenBank/DDBJ databases">
        <authorList>
            <person name="Lavstsen T."/>
            <person name="Jespersen J.S."/>
        </authorList>
    </citation>
    <scope>NUCLEOTIDE SEQUENCE [LARGE SCALE GENOMIC DNA]</scope>
    <source>
        <strain evidence="3 4">SM-5815</strain>
    </source>
</reference>
<evidence type="ECO:0008006" key="5">
    <source>
        <dbReference type="Google" id="ProtNLM"/>
    </source>
</evidence>
<dbReference type="PANTHER" id="PTHR43471">
    <property type="entry name" value="ABC TRANSPORTER PERMEASE"/>
    <property type="match status" value="1"/>
</dbReference>
<gene>
    <name evidence="3" type="ORF">A7X83_01885</name>
</gene>
<name>A0A2W6HVM9_STEMA</name>